<name>A0A3N4LKI0_9PEZI</name>
<evidence type="ECO:0000313" key="2">
    <source>
        <dbReference type="EMBL" id="RPB21161.1"/>
    </source>
</evidence>
<dbReference type="InParanoid" id="A0A3N4LKI0"/>
<evidence type="ECO:0000313" key="3">
    <source>
        <dbReference type="Proteomes" id="UP000267821"/>
    </source>
</evidence>
<gene>
    <name evidence="2" type="ORF">L211DRAFT_851673</name>
</gene>
<protein>
    <submittedName>
        <fullName evidence="2">Uncharacterized protein</fullName>
    </submittedName>
</protein>
<feature type="compositionally biased region" description="Polar residues" evidence="1">
    <location>
        <begin position="86"/>
        <end position="95"/>
    </location>
</feature>
<dbReference type="EMBL" id="ML121562">
    <property type="protein sequence ID" value="RPB21161.1"/>
    <property type="molecule type" value="Genomic_DNA"/>
</dbReference>
<reference evidence="2 3" key="1">
    <citation type="journal article" date="2018" name="Nat. Ecol. Evol.">
        <title>Pezizomycetes genomes reveal the molecular basis of ectomycorrhizal truffle lifestyle.</title>
        <authorList>
            <person name="Murat C."/>
            <person name="Payen T."/>
            <person name="Noel B."/>
            <person name="Kuo A."/>
            <person name="Morin E."/>
            <person name="Chen J."/>
            <person name="Kohler A."/>
            <person name="Krizsan K."/>
            <person name="Balestrini R."/>
            <person name="Da Silva C."/>
            <person name="Montanini B."/>
            <person name="Hainaut M."/>
            <person name="Levati E."/>
            <person name="Barry K.W."/>
            <person name="Belfiori B."/>
            <person name="Cichocki N."/>
            <person name="Clum A."/>
            <person name="Dockter R.B."/>
            <person name="Fauchery L."/>
            <person name="Guy J."/>
            <person name="Iotti M."/>
            <person name="Le Tacon F."/>
            <person name="Lindquist E.A."/>
            <person name="Lipzen A."/>
            <person name="Malagnac F."/>
            <person name="Mello A."/>
            <person name="Molinier V."/>
            <person name="Miyauchi S."/>
            <person name="Poulain J."/>
            <person name="Riccioni C."/>
            <person name="Rubini A."/>
            <person name="Sitrit Y."/>
            <person name="Splivallo R."/>
            <person name="Traeger S."/>
            <person name="Wang M."/>
            <person name="Zifcakova L."/>
            <person name="Wipf D."/>
            <person name="Zambonelli A."/>
            <person name="Paolocci F."/>
            <person name="Nowrousian M."/>
            <person name="Ottonello S."/>
            <person name="Baldrian P."/>
            <person name="Spatafora J.W."/>
            <person name="Henrissat B."/>
            <person name="Nagy L.G."/>
            <person name="Aury J.M."/>
            <person name="Wincker P."/>
            <person name="Grigoriev I.V."/>
            <person name="Bonfante P."/>
            <person name="Martin F.M."/>
        </authorList>
    </citation>
    <scope>NUCLEOTIDE SEQUENCE [LARGE SCALE GENOMIC DNA]</scope>
    <source>
        <strain evidence="2 3">ATCC MYA-4762</strain>
    </source>
</reference>
<keyword evidence="3" id="KW-1185">Reference proteome</keyword>
<dbReference type="AlphaFoldDB" id="A0A3N4LKI0"/>
<accession>A0A3N4LKI0</accession>
<dbReference type="Proteomes" id="UP000267821">
    <property type="component" value="Unassembled WGS sequence"/>
</dbReference>
<sequence>MASVPYIPTSDPTDGERAQLYRYHLANKFLNQQELGQVYESIRVQLHAIPSVPFLNQQDLRDFVAPPEEYIPEPAYAAPSDPPDDTNLQNSSNPPDDSEPRPLITRTEVTHALEVFQLYVIQTAPSTAALPETSALIESITTLTNRMADLNMKRKQQSHLEKWLRSD</sequence>
<evidence type="ECO:0000256" key="1">
    <source>
        <dbReference type="SAM" id="MobiDB-lite"/>
    </source>
</evidence>
<feature type="compositionally biased region" description="Low complexity" evidence="1">
    <location>
        <begin position="67"/>
        <end position="79"/>
    </location>
</feature>
<dbReference type="OrthoDB" id="10373767at2759"/>
<feature type="region of interest" description="Disordered" evidence="1">
    <location>
        <begin position="67"/>
        <end position="102"/>
    </location>
</feature>
<organism evidence="2 3">
    <name type="scientific">Terfezia boudieri ATCC MYA-4762</name>
    <dbReference type="NCBI Taxonomy" id="1051890"/>
    <lineage>
        <taxon>Eukaryota</taxon>
        <taxon>Fungi</taxon>
        <taxon>Dikarya</taxon>
        <taxon>Ascomycota</taxon>
        <taxon>Pezizomycotina</taxon>
        <taxon>Pezizomycetes</taxon>
        <taxon>Pezizales</taxon>
        <taxon>Pezizaceae</taxon>
        <taxon>Terfezia</taxon>
    </lineage>
</organism>
<proteinExistence type="predicted"/>